<evidence type="ECO:0000313" key="3">
    <source>
        <dbReference type="Proteomes" id="UP000799118"/>
    </source>
</evidence>
<evidence type="ECO:0000256" key="1">
    <source>
        <dbReference type="SAM" id="MobiDB-lite"/>
    </source>
</evidence>
<organism evidence="2 3">
    <name type="scientific">Gymnopus androsaceus JB14</name>
    <dbReference type="NCBI Taxonomy" id="1447944"/>
    <lineage>
        <taxon>Eukaryota</taxon>
        <taxon>Fungi</taxon>
        <taxon>Dikarya</taxon>
        <taxon>Basidiomycota</taxon>
        <taxon>Agaricomycotina</taxon>
        <taxon>Agaricomycetes</taxon>
        <taxon>Agaricomycetidae</taxon>
        <taxon>Agaricales</taxon>
        <taxon>Marasmiineae</taxon>
        <taxon>Omphalotaceae</taxon>
        <taxon>Gymnopus</taxon>
    </lineage>
</organism>
<keyword evidence="3" id="KW-1185">Reference proteome</keyword>
<feature type="region of interest" description="Disordered" evidence="1">
    <location>
        <begin position="246"/>
        <end position="277"/>
    </location>
</feature>
<evidence type="ECO:0000313" key="2">
    <source>
        <dbReference type="EMBL" id="KAE9390426.1"/>
    </source>
</evidence>
<dbReference type="AlphaFoldDB" id="A0A6A4GY90"/>
<feature type="compositionally biased region" description="Basic and acidic residues" evidence="1">
    <location>
        <begin position="68"/>
        <end position="84"/>
    </location>
</feature>
<reference evidence="2" key="1">
    <citation type="journal article" date="2019" name="Environ. Microbiol.">
        <title>Fungal ecological strategies reflected in gene transcription - a case study of two litter decomposers.</title>
        <authorList>
            <person name="Barbi F."/>
            <person name="Kohler A."/>
            <person name="Barry K."/>
            <person name="Baskaran P."/>
            <person name="Daum C."/>
            <person name="Fauchery L."/>
            <person name="Ihrmark K."/>
            <person name="Kuo A."/>
            <person name="LaButti K."/>
            <person name="Lipzen A."/>
            <person name="Morin E."/>
            <person name="Grigoriev I.V."/>
            <person name="Henrissat B."/>
            <person name="Lindahl B."/>
            <person name="Martin F."/>
        </authorList>
    </citation>
    <scope>NUCLEOTIDE SEQUENCE</scope>
    <source>
        <strain evidence="2">JB14</strain>
    </source>
</reference>
<feature type="region of interest" description="Disordered" evidence="1">
    <location>
        <begin position="124"/>
        <end position="192"/>
    </location>
</feature>
<dbReference type="Proteomes" id="UP000799118">
    <property type="component" value="Unassembled WGS sequence"/>
</dbReference>
<feature type="region of interest" description="Disordered" evidence="1">
    <location>
        <begin position="27"/>
        <end position="98"/>
    </location>
</feature>
<protein>
    <submittedName>
        <fullName evidence="2">Uncharacterized protein</fullName>
    </submittedName>
</protein>
<proteinExistence type="predicted"/>
<feature type="compositionally biased region" description="Low complexity" evidence="1">
    <location>
        <begin position="158"/>
        <end position="173"/>
    </location>
</feature>
<dbReference type="EMBL" id="ML769658">
    <property type="protein sequence ID" value="KAE9390426.1"/>
    <property type="molecule type" value="Genomic_DNA"/>
</dbReference>
<gene>
    <name evidence="2" type="ORF">BT96DRAFT_1002291</name>
</gene>
<feature type="compositionally biased region" description="Basic and acidic residues" evidence="1">
    <location>
        <begin position="260"/>
        <end position="277"/>
    </location>
</feature>
<sequence>MFELKVGSSARPPTTAPIVAFSSAILPTGPARTSDAPLTPTNPNTAASANRASPPPTSASSTMASSRNEAREVHEGDRDHERHISLPRTSLFSSGLPLPPRRSVGGGGIPIPASLLLSSADPRYVPRASEPGRCPPPTSAGGLVHMSPTTYPVPLAPPGSSSYSGSTASVPSAPRRPPKYPPPPHIPPTSHSAHGWHGYMHIAMMQGLGGNPRDQLRIMIFLLLLHMRNIGGLLVAITILSYGGPRSSPKGSGGCGGVYRGDRRDVRGIRDPRDKGR</sequence>
<accession>A0A6A4GY90</accession>
<name>A0A6A4GY90_9AGAR</name>
<feature type="compositionally biased region" description="Low complexity" evidence="1">
    <location>
        <begin position="36"/>
        <end position="67"/>
    </location>
</feature>